<dbReference type="EMBL" id="ASGP02000004">
    <property type="protein sequence ID" value="KAH9510533.1"/>
    <property type="molecule type" value="Genomic_DNA"/>
</dbReference>
<accession>A0A922L5A7</accession>
<evidence type="ECO:0000313" key="1">
    <source>
        <dbReference type="EMBL" id="KAH9510533.1"/>
    </source>
</evidence>
<dbReference type="Proteomes" id="UP000790347">
    <property type="component" value="Unassembled WGS sequence"/>
</dbReference>
<reference evidence="1" key="2">
    <citation type="journal article" date="2022" name="Res Sq">
        <title>Comparative Genomics Reveals Insights into the Divergent Evolution of Astigmatic Mites and Household Pest Adaptations.</title>
        <authorList>
            <person name="Xiong Q."/>
            <person name="Wan A.T.-Y."/>
            <person name="Liu X.-Y."/>
            <person name="Fung C.S.-H."/>
            <person name="Xiao X."/>
            <person name="Malainual N."/>
            <person name="Hou J."/>
            <person name="Wang L."/>
            <person name="Wang M."/>
            <person name="Yang K."/>
            <person name="Cui Y."/>
            <person name="Leung E."/>
            <person name="Nong W."/>
            <person name="Shin S.-K."/>
            <person name="Au S."/>
            <person name="Jeong K.Y."/>
            <person name="Chew F.T."/>
            <person name="Hui J."/>
            <person name="Leung T.F."/>
            <person name="Tungtrongchitr A."/>
            <person name="Zhong N."/>
            <person name="Liu Z."/>
            <person name="Tsui S."/>
        </authorList>
    </citation>
    <scope>NUCLEOTIDE SEQUENCE</scope>
    <source>
        <strain evidence="1">Derf</strain>
        <tissue evidence="1">Whole organism</tissue>
    </source>
</reference>
<protein>
    <submittedName>
        <fullName evidence="1">Uncharacterized protein</fullName>
    </submittedName>
</protein>
<keyword evidence="2" id="KW-1185">Reference proteome</keyword>
<name>A0A922L5A7_DERFA</name>
<comment type="caution">
    <text evidence="1">The sequence shown here is derived from an EMBL/GenBank/DDBJ whole genome shotgun (WGS) entry which is preliminary data.</text>
</comment>
<dbReference type="AlphaFoldDB" id="A0A922L5A7"/>
<sequence>MRINDQSSCFCGNPSQTSLHLILKCDRFAAQRYRFEIESIQKIYHININNHLEIRIFLGNNR</sequence>
<organism evidence="1 2">
    <name type="scientific">Dermatophagoides farinae</name>
    <name type="common">American house dust mite</name>
    <dbReference type="NCBI Taxonomy" id="6954"/>
    <lineage>
        <taxon>Eukaryota</taxon>
        <taxon>Metazoa</taxon>
        <taxon>Ecdysozoa</taxon>
        <taxon>Arthropoda</taxon>
        <taxon>Chelicerata</taxon>
        <taxon>Arachnida</taxon>
        <taxon>Acari</taxon>
        <taxon>Acariformes</taxon>
        <taxon>Sarcoptiformes</taxon>
        <taxon>Astigmata</taxon>
        <taxon>Psoroptidia</taxon>
        <taxon>Analgoidea</taxon>
        <taxon>Pyroglyphidae</taxon>
        <taxon>Dermatophagoidinae</taxon>
        <taxon>Dermatophagoides</taxon>
    </lineage>
</organism>
<proteinExistence type="predicted"/>
<reference evidence="1" key="1">
    <citation type="submission" date="2013-05" db="EMBL/GenBank/DDBJ databases">
        <authorList>
            <person name="Yim A.K.Y."/>
            <person name="Chan T.F."/>
            <person name="Ji K.M."/>
            <person name="Liu X.Y."/>
            <person name="Zhou J.W."/>
            <person name="Li R.Q."/>
            <person name="Yang K.Y."/>
            <person name="Li J."/>
            <person name="Li M."/>
            <person name="Law P.T.W."/>
            <person name="Wu Y.L."/>
            <person name="Cai Z.L."/>
            <person name="Qin H."/>
            <person name="Bao Y."/>
            <person name="Leung R.K.K."/>
            <person name="Ng P.K.S."/>
            <person name="Zou J."/>
            <person name="Zhong X.J."/>
            <person name="Ran P.X."/>
            <person name="Zhong N.S."/>
            <person name="Liu Z.G."/>
            <person name="Tsui S.K.W."/>
        </authorList>
    </citation>
    <scope>NUCLEOTIDE SEQUENCE</scope>
    <source>
        <strain evidence="1">Derf</strain>
        <tissue evidence="1">Whole organism</tissue>
    </source>
</reference>
<gene>
    <name evidence="1" type="ORF">DERF_009056</name>
</gene>
<evidence type="ECO:0000313" key="2">
    <source>
        <dbReference type="Proteomes" id="UP000790347"/>
    </source>
</evidence>